<keyword evidence="2" id="KW-1185">Reference proteome</keyword>
<protein>
    <submittedName>
        <fullName evidence="1">Uncharacterized protein</fullName>
    </submittedName>
</protein>
<dbReference type="Proteomes" id="UP000294257">
    <property type="component" value="Unassembled WGS sequence"/>
</dbReference>
<accession>A0A4V2ESJ9</accession>
<comment type="caution">
    <text evidence="1">The sequence shown here is derived from an EMBL/GenBank/DDBJ whole genome shotgun (WGS) entry which is preliminary data.</text>
</comment>
<dbReference type="EMBL" id="SGWQ01000005">
    <property type="protein sequence ID" value="RZS37833.1"/>
    <property type="molecule type" value="Genomic_DNA"/>
</dbReference>
<evidence type="ECO:0000313" key="1">
    <source>
        <dbReference type="EMBL" id="RZS37833.1"/>
    </source>
</evidence>
<proteinExistence type="predicted"/>
<reference evidence="1 2" key="1">
    <citation type="submission" date="2019-02" db="EMBL/GenBank/DDBJ databases">
        <title>Genomic Encyclopedia of Type Strains, Phase IV (KMG-IV): sequencing the most valuable type-strain genomes for metagenomic binning, comparative biology and taxonomic classification.</title>
        <authorList>
            <person name="Goeker M."/>
        </authorList>
    </citation>
    <scope>NUCLEOTIDE SEQUENCE [LARGE SCALE GENOMIC DNA]</scope>
    <source>
        <strain evidence="1 2">DSM 101727</strain>
    </source>
</reference>
<name>A0A4V2ESJ9_9PSEU</name>
<organism evidence="1 2">
    <name type="scientific">Herbihabitans rhizosphaerae</name>
    <dbReference type="NCBI Taxonomy" id="1872711"/>
    <lineage>
        <taxon>Bacteria</taxon>
        <taxon>Bacillati</taxon>
        <taxon>Actinomycetota</taxon>
        <taxon>Actinomycetes</taxon>
        <taxon>Pseudonocardiales</taxon>
        <taxon>Pseudonocardiaceae</taxon>
        <taxon>Herbihabitans</taxon>
    </lineage>
</organism>
<dbReference type="AlphaFoldDB" id="A0A4V2ESJ9"/>
<gene>
    <name evidence="1" type="ORF">EV193_105393</name>
</gene>
<sequence>MYTTTCERCAEDRGPGWLNNVGLCPWCEADELAAKVADLSPQDTGTVGGVQ</sequence>
<evidence type="ECO:0000313" key="2">
    <source>
        <dbReference type="Proteomes" id="UP000294257"/>
    </source>
</evidence>